<gene>
    <name evidence="2" type="ORF">GSPATT00009413001</name>
</gene>
<protein>
    <submittedName>
        <fullName evidence="2">Uncharacterized protein</fullName>
    </submittedName>
</protein>
<organism evidence="2 3">
    <name type="scientific">Paramecium tetraurelia</name>
    <dbReference type="NCBI Taxonomy" id="5888"/>
    <lineage>
        <taxon>Eukaryota</taxon>
        <taxon>Sar</taxon>
        <taxon>Alveolata</taxon>
        <taxon>Ciliophora</taxon>
        <taxon>Intramacronucleata</taxon>
        <taxon>Oligohymenophorea</taxon>
        <taxon>Peniculida</taxon>
        <taxon>Parameciidae</taxon>
        <taxon>Paramecium</taxon>
    </lineage>
</organism>
<dbReference type="GeneID" id="5026247"/>
<dbReference type="OMA" id="IIMGNIC"/>
<dbReference type="HOGENOM" id="CLU_125715_0_0_1"/>
<dbReference type="KEGG" id="ptm:GSPATT00009413001"/>
<name>A0CQJ8_PARTE</name>
<dbReference type="InParanoid" id="A0CQJ8"/>
<reference evidence="2 3" key="1">
    <citation type="journal article" date="2006" name="Nature">
        <title>Global trends of whole-genome duplications revealed by the ciliate Paramecium tetraurelia.</title>
        <authorList>
            <consortium name="Genoscope"/>
            <person name="Aury J.-M."/>
            <person name="Jaillon O."/>
            <person name="Duret L."/>
            <person name="Noel B."/>
            <person name="Jubin C."/>
            <person name="Porcel B.M."/>
            <person name="Segurens B."/>
            <person name="Daubin V."/>
            <person name="Anthouard V."/>
            <person name="Aiach N."/>
            <person name="Arnaiz O."/>
            <person name="Billaut A."/>
            <person name="Beisson J."/>
            <person name="Blanc I."/>
            <person name="Bouhouche K."/>
            <person name="Camara F."/>
            <person name="Duharcourt S."/>
            <person name="Guigo R."/>
            <person name="Gogendeau D."/>
            <person name="Katinka M."/>
            <person name="Keller A.-M."/>
            <person name="Kissmehl R."/>
            <person name="Klotz C."/>
            <person name="Koll F."/>
            <person name="Le Moue A."/>
            <person name="Lepere C."/>
            <person name="Malinsky S."/>
            <person name="Nowacki M."/>
            <person name="Nowak J.K."/>
            <person name="Plattner H."/>
            <person name="Poulain J."/>
            <person name="Ruiz F."/>
            <person name="Serrano V."/>
            <person name="Zagulski M."/>
            <person name="Dessen P."/>
            <person name="Betermier M."/>
            <person name="Weissenbach J."/>
            <person name="Scarpelli C."/>
            <person name="Schachter V."/>
            <person name="Sperling L."/>
            <person name="Meyer E."/>
            <person name="Cohen J."/>
            <person name="Wincker P."/>
        </authorList>
    </citation>
    <scope>NUCLEOTIDE SEQUENCE [LARGE SCALE GENOMIC DNA]</scope>
    <source>
        <strain evidence="2 3">Stock d4-2</strain>
    </source>
</reference>
<dbReference type="EMBL" id="CT868141">
    <property type="protein sequence ID" value="CAK73065.1"/>
    <property type="molecule type" value="Genomic_DNA"/>
</dbReference>
<keyword evidence="3" id="KW-1185">Reference proteome</keyword>
<sequence>MGVGNNMIMYWKWFDSRVSRIEYQINQFNSLILTIFYCDKYNYIIMGNICKPQVQLIEENEVDLNKKAEIEEQRKKANGKQENNNDLKQESITDDQKQQQDNYDGQKLRSENNQELKRRENKKMAQIAAVIDQEVIYENIQKQNKVKSPFDYQLLLNAFSNSFIFAQLQGDDKYQKLNIILSKGY</sequence>
<evidence type="ECO:0000313" key="2">
    <source>
        <dbReference type="EMBL" id="CAK73065.1"/>
    </source>
</evidence>
<dbReference type="RefSeq" id="XP_001440462.1">
    <property type="nucleotide sequence ID" value="XM_001440425.1"/>
</dbReference>
<accession>A0CQJ8</accession>
<dbReference type="OrthoDB" id="301471at2759"/>
<evidence type="ECO:0000313" key="3">
    <source>
        <dbReference type="Proteomes" id="UP000000600"/>
    </source>
</evidence>
<proteinExistence type="predicted"/>
<dbReference type="AlphaFoldDB" id="A0CQJ8"/>
<dbReference type="Proteomes" id="UP000000600">
    <property type="component" value="Unassembled WGS sequence"/>
</dbReference>
<evidence type="ECO:0000256" key="1">
    <source>
        <dbReference type="SAM" id="MobiDB-lite"/>
    </source>
</evidence>
<feature type="region of interest" description="Disordered" evidence="1">
    <location>
        <begin position="74"/>
        <end position="120"/>
    </location>
</feature>
<feature type="compositionally biased region" description="Basic and acidic residues" evidence="1">
    <location>
        <begin position="83"/>
        <end position="118"/>
    </location>
</feature>